<evidence type="ECO:0000313" key="2">
    <source>
        <dbReference type="EMBL" id="MCR9013905.1"/>
    </source>
</evidence>
<dbReference type="GO" id="GO:0000162">
    <property type="term" value="P:L-tryptophan biosynthetic process"/>
    <property type="evidence" value="ECO:0007669"/>
    <property type="project" value="TreeGrafter"/>
</dbReference>
<dbReference type="Pfam" id="PF00425">
    <property type="entry name" value="Chorismate_bind"/>
    <property type="match status" value="1"/>
</dbReference>
<dbReference type="Proteomes" id="UP001142175">
    <property type="component" value="Unassembled WGS sequence"/>
</dbReference>
<dbReference type="PRINTS" id="PR00095">
    <property type="entry name" value="ANTSNTHASEI"/>
</dbReference>
<accession>A0A9X2P5A4</accession>
<gene>
    <name evidence="2" type="ORF">NU887_02595</name>
</gene>
<protein>
    <submittedName>
        <fullName evidence="2">Anthranilate synthase component I family protein</fullName>
    </submittedName>
</protein>
<reference evidence="2" key="1">
    <citation type="submission" date="2022-08" db="EMBL/GenBank/DDBJ databases">
        <authorList>
            <person name="Zhang D."/>
        </authorList>
    </citation>
    <scope>NUCLEOTIDE SEQUENCE</scope>
    <source>
        <strain evidence="2">XJ19-11</strain>
    </source>
</reference>
<dbReference type="PANTHER" id="PTHR11236">
    <property type="entry name" value="AMINOBENZOATE/ANTHRANILATE SYNTHASE"/>
    <property type="match status" value="1"/>
</dbReference>
<dbReference type="InterPro" id="IPR005801">
    <property type="entry name" value="ADC_synthase"/>
</dbReference>
<dbReference type="SUPFAM" id="SSF56322">
    <property type="entry name" value="ADC synthase"/>
    <property type="match status" value="1"/>
</dbReference>
<dbReference type="Gene3D" id="3.60.120.10">
    <property type="entry name" value="Anthranilate synthase"/>
    <property type="match status" value="1"/>
</dbReference>
<evidence type="ECO:0000259" key="1">
    <source>
        <dbReference type="Pfam" id="PF00425"/>
    </source>
</evidence>
<organism evidence="2 3">
    <name type="scientific">Aquiflexum gelatinilyticum</name>
    <dbReference type="NCBI Taxonomy" id="2961943"/>
    <lineage>
        <taxon>Bacteria</taxon>
        <taxon>Pseudomonadati</taxon>
        <taxon>Bacteroidota</taxon>
        <taxon>Cytophagia</taxon>
        <taxon>Cytophagales</taxon>
        <taxon>Cyclobacteriaceae</taxon>
        <taxon>Aquiflexum</taxon>
    </lineage>
</organism>
<keyword evidence="3" id="KW-1185">Reference proteome</keyword>
<dbReference type="GO" id="GO:0046820">
    <property type="term" value="F:4-amino-4-deoxychorismate synthase activity"/>
    <property type="evidence" value="ECO:0007669"/>
    <property type="project" value="TreeGrafter"/>
</dbReference>
<dbReference type="PANTHER" id="PTHR11236:SF50">
    <property type="entry name" value="AMINODEOXYCHORISMATE SYNTHASE COMPONENT 1"/>
    <property type="match status" value="1"/>
</dbReference>
<comment type="caution">
    <text evidence="2">The sequence shown here is derived from an EMBL/GenBank/DDBJ whole genome shotgun (WGS) entry which is preliminary data.</text>
</comment>
<dbReference type="AlphaFoldDB" id="A0A9X2P5A4"/>
<feature type="domain" description="Chorismate-utilising enzyme C-terminal" evidence="1">
    <location>
        <begin position="149"/>
        <end position="405"/>
    </location>
</feature>
<dbReference type="EMBL" id="JANSUY010000001">
    <property type="protein sequence ID" value="MCR9013905.1"/>
    <property type="molecule type" value="Genomic_DNA"/>
</dbReference>
<name>A0A9X2P5A4_9BACT</name>
<evidence type="ECO:0000313" key="3">
    <source>
        <dbReference type="Proteomes" id="UP001142175"/>
    </source>
</evidence>
<proteinExistence type="predicted"/>
<sequence length="416" mass="47606">MSEKFEFPIPDHPDWKNHLLRWFDLNYSYFSFFQNNQISYPHGGFSNEILAGQRTMTLEETDQYYGKKELVGIISYDYKNKVEKLRSNNPVPVDCPESLFFIPEIKIEIGKNNFTVFHPEGKRIGEEIRESIQVILNNPKVKVNPLTTEQDYFSAIKAIQNHIEEGDMYELNFCMAFNFESQNWNPITGFRDLMEKSPMPFSSLFKAKDKYLIGASPERFLKKAGNKLIAQPIKGTIKRGKDAAEDEILKNQLLNSEKERAENLMIVDLMRNDLSKISETGSVDVEELFGVYPFAKVHQMISTVSSTIKNEVGLKEIFHATFPMGSMTGAPKIKCMELIEQYENFQRGWFSGTLGHIHPNGDFDFNVVIRSIIFDRNAGKGYFAVGSAITYDADAGYEYEECLLKASAIMEVLEGK</sequence>
<dbReference type="InterPro" id="IPR019999">
    <property type="entry name" value="Anth_synth_I-like"/>
</dbReference>
<dbReference type="InterPro" id="IPR015890">
    <property type="entry name" value="Chorismate_C"/>
</dbReference>
<dbReference type="RefSeq" id="WP_258421796.1">
    <property type="nucleotide sequence ID" value="NZ_JANSUY010000001.1"/>
</dbReference>